<dbReference type="EMBL" id="CP147920">
    <property type="protein sequence ID" value="XAU14946.1"/>
    <property type="molecule type" value="Genomic_DNA"/>
</dbReference>
<evidence type="ECO:0000313" key="2">
    <source>
        <dbReference type="EMBL" id="XAU14946.1"/>
    </source>
</evidence>
<dbReference type="Proteomes" id="UP001447842">
    <property type="component" value="Chromosome"/>
</dbReference>
<evidence type="ECO:0000256" key="1">
    <source>
        <dbReference type="SAM" id="SignalP"/>
    </source>
</evidence>
<organism evidence="2 3">
    <name type="scientific">Sulfurimonas diazotrophicus</name>
    <dbReference type="NCBI Taxonomy" id="3131939"/>
    <lineage>
        <taxon>Bacteria</taxon>
        <taxon>Pseudomonadati</taxon>
        <taxon>Campylobacterota</taxon>
        <taxon>Epsilonproteobacteria</taxon>
        <taxon>Campylobacterales</taxon>
        <taxon>Sulfurimonadaceae</taxon>
        <taxon>Sulfurimonas</taxon>
    </lineage>
</organism>
<feature type="chain" id="PRO_5046056936" description="Lipoprotein" evidence="1">
    <location>
        <begin position="24"/>
        <end position="590"/>
    </location>
</feature>
<accession>A0ABZ3HB85</accession>
<proteinExistence type="predicted"/>
<protein>
    <recommendedName>
        <fullName evidence="4">Lipoprotein</fullName>
    </recommendedName>
</protein>
<sequence length="590" mass="66031">MTYPSYLLAFVLLFSGCSSDTPAGDANATPTPLPEVNASLYETEQLFTDVTAMTVKNSYGAYVTSQCYTKTEDGGGNTHNPCFSCHTNSVEPNYIDDAALQESYSFSEATYKNPWTNLFSDRTDAVAAVSDAAILDYVRGDNYFDANGSIMLGEILKHVPEAWDYNHDGKWGGFTPDCYFAFDGEGFDRDPKGAYTGWRAFAYSPFLGTFWPTNGSTDDVLIRLPEVMRQNEEGVFDKEVYKVNLAVVEALIKRSDIAIEPVDEKVFGVDLNQNGTLDRATKVVYRWAAPSYDFETKRFYNYSMYYVGRAEDAQIDNALHMAPGLYPEQTEFLHTVRYIDVDANGSVGMAPRMKELRYGRKSAWNTYPQLSNAAQAEIKDKDDFPNRLRTITGNEETGLNTGLGWVYQGFIEDKQGYLRPQTYEETLFCIGCHSGIGAVVDSTFVFPRKFGAGAKQMGWYHWSQSDSGFAHIKEPMLADGRYEYTLYLEANHAGDEFRGNDEVMARFFDANGSLKPSEIEALHSDVSRLIIPSPARALMLDKAYKVIVDDQSYIYGRDVHVAPALNVHREVAIGAPTGVKAVTMERYPLH</sequence>
<name>A0ABZ3HB85_9BACT</name>
<gene>
    <name evidence="2" type="ORF">WCY31_11965</name>
</gene>
<dbReference type="RefSeq" id="WP_345972546.1">
    <property type="nucleotide sequence ID" value="NZ_CP147920.1"/>
</dbReference>
<keyword evidence="3" id="KW-1185">Reference proteome</keyword>
<evidence type="ECO:0000313" key="3">
    <source>
        <dbReference type="Proteomes" id="UP001447842"/>
    </source>
</evidence>
<reference evidence="2 3" key="1">
    <citation type="submission" date="2024-03" db="EMBL/GenBank/DDBJ databases">
        <title>Sulfurimonas sp. HSL3-1.</title>
        <authorList>
            <person name="Wang S."/>
        </authorList>
    </citation>
    <scope>NUCLEOTIDE SEQUENCE [LARGE SCALE GENOMIC DNA]</scope>
    <source>
        <strain evidence="2 3">HSL3-1</strain>
    </source>
</reference>
<keyword evidence="1" id="KW-0732">Signal</keyword>
<feature type="signal peptide" evidence="1">
    <location>
        <begin position="1"/>
        <end position="23"/>
    </location>
</feature>
<evidence type="ECO:0008006" key="4">
    <source>
        <dbReference type="Google" id="ProtNLM"/>
    </source>
</evidence>